<keyword evidence="2" id="KW-1185">Reference proteome</keyword>
<evidence type="ECO:0000313" key="1">
    <source>
        <dbReference type="EMBL" id="SHJ03772.1"/>
    </source>
</evidence>
<reference evidence="2" key="1">
    <citation type="submission" date="2016-11" db="EMBL/GenBank/DDBJ databases">
        <authorList>
            <person name="Varghese N."/>
            <person name="Submissions S."/>
        </authorList>
    </citation>
    <scope>NUCLEOTIDE SEQUENCE [LARGE SCALE GENOMIC DNA]</scope>
    <source>
        <strain evidence="2">DSM 26349</strain>
    </source>
</reference>
<dbReference type="Gene3D" id="3.75.10.10">
    <property type="entry name" value="L-arginine/glycine Amidinotransferase, Chain A"/>
    <property type="match status" value="1"/>
</dbReference>
<dbReference type="Pfam" id="PF19420">
    <property type="entry name" value="DDAH_eukar"/>
    <property type="match status" value="1"/>
</dbReference>
<name>A0A1M6G1N9_9FLAO</name>
<dbReference type="PANTHER" id="PTHR43224">
    <property type="entry name" value="AMIDINOTRANSFERASE"/>
    <property type="match status" value="1"/>
</dbReference>
<evidence type="ECO:0008006" key="3">
    <source>
        <dbReference type="Google" id="ProtNLM"/>
    </source>
</evidence>
<dbReference type="NCBIfam" id="NF046062">
    <property type="entry name" value="citrull_CtlX"/>
    <property type="match status" value="1"/>
</dbReference>
<sequence>MAKQITDTIVMIRPVAFRMNEQTAVNNFFQEDLDIKNAEINKKAQAEFDTFVDKLRAVGVHVIVENDDIKMDTPDSIFPNNWISFHQNGDIGLYPMFAENRRRERREEVLLRLESEGFIINNIYDYTSAEDEGIFLEGTGNLLLDRVNKKAYCALSPRAHEELLIEFCEDFDYLPVIFVANQTVDGKRVPIYHTNVMMCLAEEFCVICLDTIDDAKEKKNVLHHLKEDGKKVIAISESQMHQFAGNMLQVQGKDKKYLVMSTAAHKSLTQEQISEIEKHCEILSSDLTTIETCGGGSARCMMAEVFLPKE</sequence>
<protein>
    <recommendedName>
        <fullName evidence="3">Amidinotransferase</fullName>
    </recommendedName>
</protein>
<dbReference type="PANTHER" id="PTHR43224:SF1">
    <property type="entry name" value="AMIDINOTRANSFERASE"/>
    <property type="match status" value="1"/>
</dbReference>
<dbReference type="SUPFAM" id="SSF55909">
    <property type="entry name" value="Pentein"/>
    <property type="match status" value="1"/>
</dbReference>
<accession>A0A1M6G1N9</accession>
<dbReference type="EMBL" id="FQYV01000008">
    <property type="protein sequence ID" value="SHJ03772.1"/>
    <property type="molecule type" value="Genomic_DNA"/>
</dbReference>
<dbReference type="Proteomes" id="UP000184172">
    <property type="component" value="Unassembled WGS sequence"/>
</dbReference>
<dbReference type="AlphaFoldDB" id="A0A1M6G1N9"/>
<gene>
    <name evidence="1" type="ORF">SAMN04487908_108112</name>
</gene>
<organism evidence="1 2">
    <name type="scientific">Aequorivita viscosa</name>
    <dbReference type="NCBI Taxonomy" id="797419"/>
    <lineage>
        <taxon>Bacteria</taxon>
        <taxon>Pseudomonadati</taxon>
        <taxon>Bacteroidota</taxon>
        <taxon>Flavobacteriia</taxon>
        <taxon>Flavobacteriales</taxon>
        <taxon>Flavobacteriaceae</taxon>
        <taxon>Aequorivita</taxon>
    </lineage>
</organism>
<evidence type="ECO:0000313" key="2">
    <source>
        <dbReference type="Proteomes" id="UP000184172"/>
    </source>
</evidence>
<proteinExistence type="predicted"/>
<dbReference type="InterPro" id="IPR014541">
    <property type="entry name" value="Amdntrnsf_FN0238"/>
</dbReference>
<dbReference type="PIRSF" id="PIRSF028188">
    <property type="entry name" value="Amdntrnsf_FN0238"/>
    <property type="match status" value="1"/>
</dbReference>